<keyword evidence="1" id="KW-0472">Membrane</keyword>
<comment type="caution">
    <text evidence="2">The sequence shown here is derived from an EMBL/GenBank/DDBJ whole genome shotgun (WGS) entry which is preliminary data.</text>
</comment>
<gene>
    <name evidence="2" type="ORF">S01H4_16572</name>
</gene>
<protein>
    <submittedName>
        <fullName evidence="2">Uncharacterized protein</fullName>
    </submittedName>
</protein>
<dbReference type="AlphaFoldDB" id="X1A5S6"/>
<keyword evidence="1" id="KW-0812">Transmembrane</keyword>
<name>X1A5S6_9ZZZZ</name>
<dbReference type="EMBL" id="BART01007270">
    <property type="protein sequence ID" value="GAG55556.1"/>
    <property type="molecule type" value="Genomic_DNA"/>
</dbReference>
<accession>X1A5S6</accession>
<proteinExistence type="predicted"/>
<feature type="transmembrane region" description="Helical" evidence="1">
    <location>
        <begin position="23"/>
        <end position="45"/>
    </location>
</feature>
<evidence type="ECO:0000313" key="2">
    <source>
        <dbReference type="EMBL" id="GAG55556.1"/>
    </source>
</evidence>
<reference evidence="2" key="1">
    <citation type="journal article" date="2014" name="Front. Microbiol.">
        <title>High frequency of phylogenetically diverse reductive dehalogenase-homologous genes in deep subseafloor sedimentary metagenomes.</title>
        <authorList>
            <person name="Kawai M."/>
            <person name="Futagami T."/>
            <person name="Toyoda A."/>
            <person name="Takaki Y."/>
            <person name="Nishi S."/>
            <person name="Hori S."/>
            <person name="Arai W."/>
            <person name="Tsubouchi T."/>
            <person name="Morono Y."/>
            <person name="Uchiyama I."/>
            <person name="Ito T."/>
            <person name="Fujiyama A."/>
            <person name="Inagaki F."/>
            <person name="Takami H."/>
        </authorList>
    </citation>
    <scope>NUCLEOTIDE SEQUENCE</scope>
    <source>
        <strain evidence="2">Expedition CK06-06</strain>
    </source>
</reference>
<feature type="transmembrane region" description="Helical" evidence="1">
    <location>
        <begin position="60"/>
        <end position="78"/>
    </location>
</feature>
<organism evidence="2">
    <name type="scientific">marine sediment metagenome</name>
    <dbReference type="NCBI Taxonomy" id="412755"/>
    <lineage>
        <taxon>unclassified sequences</taxon>
        <taxon>metagenomes</taxon>
        <taxon>ecological metagenomes</taxon>
    </lineage>
</organism>
<evidence type="ECO:0000256" key="1">
    <source>
        <dbReference type="SAM" id="Phobius"/>
    </source>
</evidence>
<sequence length="87" mass="9943">MSNKAMEYLKNDGNQAKLLRTELMLAPLLVALPVAVSFLFLYHWFENGYSVGNPAFNGELVLAFIILVSNISFDIPFVKTMLRYRKK</sequence>
<keyword evidence="1" id="KW-1133">Transmembrane helix</keyword>